<dbReference type="Pfam" id="PF07690">
    <property type="entry name" value="MFS_1"/>
    <property type="match status" value="1"/>
</dbReference>
<gene>
    <name evidence="8" type="ORF">BL253_35425</name>
</gene>
<keyword evidence="2 6" id="KW-0812">Transmembrane</keyword>
<evidence type="ECO:0000256" key="5">
    <source>
        <dbReference type="SAM" id="MobiDB-lite"/>
    </source>
</evidence>
<name>A0A1V2HZX2_9ACTN</name>
<dbReference type="AlphaFoldDB" id="A0A1V2HZX2"/>
<evidence type="ECO:0000259" key="7">
    <source>
        <dbReference type="PROSITE" id="PS50850"/>
    </source>
</evidence>
<accession>A0A1V2HZX2</accession>
<dbReference type="EMBL" id="MOMC01000105">
    <property type="protein sequence ID" value="ONH22518.1"/>
    <property type="molecule type" value="Genomic_DNA"/>
</dbReference>
<keyword evidence="9" id="KW-1185">Reference proteome</keyword>
<dbReference type="InterPro" id="IPR011701">
    <property type="entry name" value="MFS"/>
</dbReference>
<dbReference type="PANTHER" id="PTHR42718:SF39">
    <property type="entry name" value="ACTINORHODIN TRANSPORTER-RELATED"/>
    <property type="match status" value="1"/>
</dbReference>
<dbReference type="STRING" id="1834516.BL253_35425"/>
<dbReference type="Gene3D" id="1.20.1720.10">
    <property type="entry name" value="Multidrug resistance protein D"/>
    <property type="match status" value="1"/>
</dbReference>
<comment type="caution">
    <text evidence="8">The sequence shown here is derived from an EMBL/GenBank/DDBJ whole genome shotgun (WGS) entry which is preliminary data.</text>
</comment>
<evidence type="ECO:0000256" key="2">
    <source>
        <dbReference type="ARBA" id="ARBA00022692"/>
    </source>
</evidence>
<feature type="transmembrane region" description="Helical" evidence="6">
    <location>
        <begin position="353"/>
        <end position="377"/>
    </location>
</feature>
<sequence>MLAATFMYAFDTNVVNVALPSLQRHLHAGPGALELVVGGYAFAYAAGLVTGGRLGDLCGYRRLFLAGMAAFTLASGLCGLAATPGELVGARIVQGLAAAVMVPQVLALITVTFDPRQRPGALAWFGVLGAIGSVAGQVLGGVIIDADIAGLGWRAVFLVNLPVGIIVLIIARMVLPHRYGNSRVTLDPVGVLGISGALALALIPLTLGHGQGWPLWTWVSLGASLPVMLAALGYERRLARRGRAPLVDLSLFASRGFSAGLGIATAFMAFFASSLFVLSLLLQIGLGLSALHAGLSFGPFCLAAVATALVGRKLIARLGARTVIRIGCAISASGTIVLAGALAAAGGQVATGWVIGGLGVIGAGNSMILTAYLGATLATVRPDQAGAVSGTLNTIQQFAAATGLAVIGAVFYAVLGHHPTPGRYASGAETVAWIGLGLIGVIAVLTTLLPTQPELTPAVRSTPTAADEPAAEPASS</sequence>
<feature type="transmembrane region" description="Helical" evidence="6">
    <location>
        <begin position="88"/>
        <end position="109"/>
    </location>
</feature>
<dbReference type="InterPro" id="IPR036259">
    <property type="entry name" value="MFS_trans_sf"/>
</dbReference>
<feature type="transmembrane region" description="Helical" evidence="6">
    <location>
        <begin position="156"/>
        <end position="175"/>
    </location>
</feature>
<evidence type="ECO:0000256" key="4">
    <source>
        <dbReference type="ARBA" id="ARBA00023136"/>
    </source>
</evidence>
<comment type="subcellular location">
    <subcellularLocation>
        <location evidence="1">Cell membrane</location>
        <topology evidence="1">Multi-pass membrane protein</topology>
    </subcellularLocation>
</comment>
<dbReference type="Gene3D" id="1.20.1250.20">
    <property type="entry name" value="MFS general substrate transporter like domains"/>
    <property type="match status" value="1"/>
</dbReference>
<feature type="transmembrane region" description="Helical" evidence="6">
    <location>
        <begin position="259"/>
        <end position="284"/>
    </location>
</feature>
<evidence type="ECO:0000256" key="1">
    <source>
        <dbReference type="ARBA" id="ARBA00004651"/>
    </source>
</evidence>
<keyword evidence="3 6" id="KW-1133">Transmembrane helix</keyword>
<feature type="region of interest" description="Disordered" evidence="5">
    <location>
        <begin position="456"/>
        <end position="476"/>
    </location>
</feature>
<feature type="transmembrane region" description="Helical" evidence="6">
    <location>
        <begin position="63"/>
        <end position="82"/>
    </location>
</feature>
<evidence type="ECO:0000256" key="3">
    <source>
        <dbReference type="ARBA" id="ARBA00022989"/>
    </source>
</evidence>
<dbReference type="PROSITE" id="PS50850">
    <property type="entry name" value="MFS"/>
    <property type="match status" value="1"/>
</dbReference>
<proteinExistence type="predicted"/>
<evidence type="ECO:0000256" key="6">
    <source>
        <dbReference type="SAM" id="Phobius"/>
    </source>
</evidence>
<feature type="transmembrane region" description="Helical" evidence="6">
    <location>
        <begin position="398"/>
        <end position="418"/>
    </location>
</feature>
<dbReference type="SUPFAM" id="SSF103473">
    <property type="entry name" value="MFS general substrate transporter"/>
    <property type="match status" value="1"/>
</dbReference>
<dbReference type="CDD" id="cd17321">
    <property type="entry name" value="MFS_MMR_MDR_like"/>
    <property type="match status" value="1"/>
</dbReference>
<keyword evidence="4 6" id="KW-0472">Membrane</keyword>
<protein>
    <submittedName>
        <fullName evidence="8">MFS transporter</fullName>
    </submittedName>
</protein>
<dbReference type="InterPro" id="IPR020846">
    <property type="entry name" value="MFS_dom"/>
</dbReference>
<feature type="transmembrane region" description="Helical" evidence="6">
    <location>
        <begin position="213"/>
        <end position="234"/>
    </location>
</feature>
<feature type="transmembrane region" description="Helical" evidence="6">
    <location>
        <begin position="430"/>
        <end position="450"/>
    </location>
</feature>
<feature type="transmembrane region" description="Helical" evidence="6">
    <location>
        <begin position="31"/>
        <end position="51"/>
    </location>
</feature>
<feature type="transmembrane region" description="Helical" evidence="6">
    <location>
        <begin position="121"/>
        <end position="144"/>
    </location>
</feature>
<evidence type="ECO:0000313" key="9">
    <source>
        <dbReference type="Proteomes" id="UP000188929"/>
    </source>
</evidence>
<feature type="transmembrane region" description="Helical" evidence="6">
    <location>
        <begin position="187"/>
        <end position="207"/>
    </location>
</feature>
<reference evidence="9" key="1">
    <citation type="submission" date="2016-10" db="EMBL/GenBank/DDBJ databases">
        <title>Frankia sp. NRRL B-16386 Genome sequencing.</title>
        <authorList>
            <person name="Ghodhbane-Gtari F."/>
            <person name="Swanson E."/>
            <person name="Gueddou A."/>
            <person name="Hezbri K."/>
            <person name="Ktari K."/>
            <person name="Nouioui I."/>
            <person name="Morris K."/>
            <person name="Simpson S."/>
            <person name="Abebe-Akele F."/>
            <person name="Thomas K."/>
            <person name="Gtari M."/>
            <person name="Tisa L.S."/>
        </authorList>
    </citation>
    <scope>NUCLEOTIDE SEQUENCE [LARGE SCALE GENOMIC DNA]</scope>
    <source>
        <strain evidence="9">NRRL B-16386</strain>
    </source>
</reference>
<feature type="transmembrane region" description="Helical" evidence="6">
    <location>
        <begin position="323"/>
        <end position="347"/>
    </location>
</feature>
<dbReference type="GO" id="GO:0005886">
    <property type="term" value="C:plasma membrane"/>
    <property type="evidence" value="ECO:0007669"/>
    <property type="project" value="UniProtKB-SubCell"/>
</dbReference>
<dbReference type="GO" id="GO:0022857">
    <property type="term" value="F:transmembrane transporter activity"/>
    <property type="evidence" value="ECO:0007669"/>
    <property type="project" value="InterPro"/>
</dbReference>
<dbReference type="PANTHER" id="PTHR42718">
    <property type="entry name" value="MAJOR FACILITATOR SUPERFAMILY MULTIDRUG TRANSPORTER MFSC"/>
    <property type="match status" value="1"/>
</dbReference>
<feature type="transmembrane region" description="Helical" evidence="6">
    <location>
        <begin position="290"/>
        <end position="311"/>
    </location>
</feature>
<organism evidence="8 9">
    <name type="scientific">Pseudofrankia asymbiotica</name>
    <dbReference type="NCBI Taxonomy" id="1834516"/>
    <lineage>
        <taxon>Bacteria</taxon>
        <taxon>Bacillati</taxon>
        <taxon>Actinomycetota</taxon>
        <taxon>Actinomycetes</taxon>
        <taxon>Frankiales</taxon>
        <taxon>Frankiaceae</taxon>
        <taxon>Pseudofrankia</taxon>
    </lineage>
</organism>
<evidence type="ECO:0000313" key="8">
    <source>
        <dbReference type="EMBL" id="ONH22518.1"/>
    </source>
</evidence>
<feature type="domain" description="Major facilitator superfamily (MFS) profile" evidence="7">
    <location>
        <begin position="1"/>
        <end position="455"/>
    </location>
</feature>
<dbReference type="Proteomes" id="UP000188929">
    <property type="component" value="Unassembled WGS sequence"/>
</dbReference>